<sequence>DPWGPVPAGGGGRGDHLGAAARRDVPQVRHRDHRARRPGLRHGARRRLRRLLRRHRRGGDRPAVVGRPCRPRPRGRGAAVRHPALRAVRREAWAALRLLAPPVGATGVAAGAPGRLARAQPRPGPRRRPGGRGRADRRGPARRPACL</sequence>
<protein>
    <submittedName>
        <fullName evidence="2">Putative membrane protein</fullName>
    </submittedName>
</protein>
<feature type="non-terminal residue" evidence="2">
    <location>
        <position position="147"/>
    </location>
</feature>
<name>A0A6J4N8I5_9ACTN</name>
<feature type="region of interest" description="Disordered" evidence="1">
    <location>
        <begin position="1"/>
        <end position="82"/>
    </location>
</feature>
<gene>
    <name evidence="2" type="ORF">AVDCRST_MAG06-952</name>
</gene>
<feature type="region of interest" description="Disordered" evidence="1">
    <location>
        <begin position="105"/>
        <end position="147"/>
    </location>
</feature>
<feature type="compositionally biased region" description="Low complexity" evidence="1">
    <location>
        <begin position="105"/>
        <end position="121"/>
    </location>
</feature>
<feature type="compositionally biased region" description="Basic and acidic residues" evidence="1">
    <location>
        <begin position="13"/>
        <end position="29"/>
    </location>
</feature>
<dbReference type="AlphaFoldDB" id="A0A6J4N8I5"/>
<accession>A0A6J4N8I5</accession>
<dbReference type="EMBL" id="CADCUP010000067">
    <property type="protein sequence ID" value="CAA9381057.1"/>
    <property type="molecule type" value="Genomic_DNA"/>
</dbReference>
<evidence type="ECO:0000256" key="1">
    <source>
        <dbReference type="SAM" id="MobiDB-lite"/>
    </source>
</evidence>
<organism evidence="2">
    <name type="scientific">uncultured Nocardioides sp</name>
    <dbReference type="NCBI Taxonomy" id="198441"/>
    <lineage>
        <taxon>Bacteria</taxon>
        <taxon>Bacillati</taxon>
        <taxon>Actinomycetota</taxon>
        <taxon>Actinomycetes</taxon>
        <taxon>Propionibacteriales</taxon>
        <taxon>Nocardioidaceae</taxon>
        <taxon>Nocardioides</taxon>
        <taxon>environmental samples</taxon>
    </lineage>
</organism>
<feature type="compositionally biased region" description="Basic residues" evidence="1">
    <location>
        <begin position="30"/>
        <end position="58"/>
    </location>
</feature>
<evidence type="ECO:0000313" key="2">
    <source>
        <dbReference type="EMBL" id="CAA9381057.1"/>
    </source>
</evidence>
<feature type="non-terminal residue" evidence="2">
    <location>
        <position position="1"/>
    </location>
</feature>
<reference evidence="2" key="1">
    <citation type="submission" date="2020-02" db="EMBL/GenBank/DDBJ databases">
        <authorList>
            <person name="Meier V. D."/>
        </authorList>
    </citation>
    <scope>NUCLEOTIDE SEQUENCE</scope>
    <source>
        <strain evidence="2">AVDCRST_MAG06</strain>
    </source>
</reference>
<proteinExistence type="predicted"/>